<dbReference type="GO" id="GO:0004318">
    <property type="term" value="F:enoyl-[acyl-carrier-protein] reductase (NADH) activity"/>
    <property type="evidence" value="ECO:0007669"/>
    <property type="project" value="InterPro"/>
</dbReference>
<feature type="domain" description="Fatty acid synthase beta subunit AflB /Fas1-like central" evidence="5">
    <location>
        <begin position="688"/>
        <end position="989"/>
    </location>
</feature>
<feature type="domain" description="Starter acyltransferase (SAT)" evidence="7">
    <location>
        <begin position="172"/>
        <end position="384"/>
    </location>
</feature>
<dbReference type="InterPro" id="IPR039569">
    <property type="entry name" value="FAS1-like_DH_region"/>
</dbReference>
<dbReference type="Gene3D" id="3.40.366.10">
    <property type="entry name" value="Malonyl-Coenzyme A Acyl Carrier Protein, domain 2"/>
    <property type="match status" value="2"/>
</dbReference>
<feature type="domain" description="Fatty acid synthase meander beta sheet" evidence="9">
    <location>
        <begin position="1037"/>
        <end position="1076"/>
    </location>
</feature>
<dbReference type="Pfam" id="PF08354">
    <property type="entry name" value="Fas1-AflB-like_hel"/>
    <property type="match status" value="1"/>
</dbReference>
<evidence type="ECO:0000256" key="3">
    <source>
        <dbReference type="ARBA" id="ARBA00023268"/>
    </source>
</evidence>
<dbReference type="EMBL" id="JAQJZL010000008">
    <property type="protein sequence ID" value="KAJ6038835.1"/>
    <property type="molecule type" value="Genomic_DNA"/>
</dbReference>
<dbReference type="InterPro" id="IPR001227">
    <property type="entry name" value="Ac_transferase_dom_sf"/>
</dbReference>
<evidence type="ECO:0000313" key="11">
    <source>
        <dbReference type="Proteomes" id="UP001219568"/>
    </source>
</evidence>
<evidence type="ECO:0000259" key="6">
    <source>
        <dbReference type="Pfam" id="PF13452"/>
    </source>
</evidence>
<dbReference type="Gene3D" id="3.20.20.70">
    <property type="entry name" value="Aldolase class I"/>
    <property type="match status" value="2"/>
</dbReference>
<accession>A0AAD6IA83</accession>
<reference evidence="10" key="2">
    <citation type="submission" date="2023-01" db="EMBL/GenBank/DDBJ databases">
        <authorList>
            <person name="Petersen C."/>
        </authorList>
    </citation>
    <scope>NUCLEOTIDE SEQUENCE</scope>
    <source>
        <strain evidence="10">IBT 15450</strain>
    </source>
</reference>
<dbReference type="Gene3D" id="3.10.129.10">
    <property type="entry name" value="Hotdog Thioesterase"/>
    <property type="match status" value="1"/>
</dbReference>
<dbReference type="InterPro" id="IPR013785">
    <property type="entry name" value="Aldolase_TIM"/>
</dbReference>
<dbReference type="Pfam" id="PF17828">
    <property type="entry name" value="FAS_N"/>
    <property type="match status" value="1"/>
</dbReference>
<sequence length="1427" mass="158508">MYNTSTSSQTGISTPRFSQSLRPLILSHGPLEFAYLVSTSLHFHASQLTDYFTASIPAPTAELAQDGEPSSVTELVALYIGQVAREVEEGEDDAQGSYLEVLKLALNEFECAVMRGNDIHAVAAVLSGIVSKKTQVVKFYYAGRAITGRPTKPYDSALFSAASTEEAGIYTVFGGQGNIEEYFDELRAIYTTYPSFISELILPSEELLHSLSREPEAKKLYPKGLDIMPWLKDRDAQPDTDYLVSAPVSLPFINLVQLAHYMVICNVLGRQQGELLERIKGTTGHSQGVITAAAIATATSWETFAEASRNALIMLFWIGLRSQQAYPHTSIAPSMLQDSIENGEGTPTPMLSIWDLPQAAVQEHIDVTNHARNFVVTGPPISLYGFNLRLRKAKSPAGSDQTRVPFMRRKIRFINRFLPITALFHSQYITSAYDRIIKDLEDTNIPAESLAIPVYHTHSNPYDYSRCRQLGASHRFPGATHIIDLGPGGISGLGVLTSHNKDGTSVRVIVAGEMDGTNVEVGYRPELFDRRDHLVKYASKWVNEYGPRLVRTSTGKTYVDTKMSRLLGIPPVMVAGMTPTTVAWNFVAATMNAGYHIELGGGGFYDAKTMPEAITKIEKAIPPGRGIAINLVYGNPHGLTIGAGVPSIEVANEYIETLGIKRIAFKPGSVDAIQQMINIAKTNPKFLIIMQWTGGRGDGHHSFEDFHRQTLQMYGRVLVFGGAEDTYPYLSGTWSSKYGYPAMPCDGCLFGSRIMIAKEAHSSKKAKQAIVDAPGVDDMEWENTYKDAAEVEGVMLWREMDQKIFKLDKAKHVPELKKQRDYIIKKLNDDFQKVWFGRNTAGETVNLEGMTYAEIIHGMVDLIVSLVTSLRRVEERFTTNNDQHSKLQSYSELDTPYPAVNDVLTAYPEAATQLINAQDVQYFLLLCQRRGQKPARLVPSLDEIFEYFLKKDSLSQSEDLEAVGDQDTSSMMCTRATSMASYAICTVVETKIPAIGYFSGQLVNTDDQQELEGLTVSEDTNKISFHLSTSSSVGPRETDRWLRLLAGDSYSWRHALFLADVFVQGHRFQTNPLKQISFISVREPYQSGKLVKTVEAKMKENGQISLTLFEGRTADRSVVPLSFLFTYHPETGYAPVREAMEGRNDRIKEFYYRIWFSSKDVPFDTPTTATFQGGQETITSQAVADFVHAVGNTGEAFVNRPGKEVFAPIDFAIVVGWKAITKSIFPRTIDGDLLRLVHLSNRFRMINAVINQHSGKMVEVCGTIKRNGMAIMHITSQFLYRGNYEDFGNTFQRGDEGPMQVNLATGRDVAVLRSKEWFCIEEPDIEFLGLTITFRVQSLIRCKNKTAFSNVQTVGKVLLELPTKEDIQVASVDYQAGTSHGNPVIKLVETRRGITGAMQTLGSLQSERMDIALYGANDSQSSAFGSM</sequence>
<dbReference type="InterPro" id="IPR032088">
    <property type="entry name" value="SAT"/>
</dbReference>
<comment type="caution">
    <text evidence="10">The sequence shown here is derived from an EMBL/GenBank/DDBJ whole genome shotgun (WGS) entry which is preliminary data.</text>
</comment>
<dbReference type="Pfam" id="PF17951">
    <property type="entry name" value="FAS_meander"/>
    <property type="match status" value="2"/>
</dbReference>
<dbReference type="GO" id="GO:0004321">
    <property type="term" value="F:fatty-acyl-CoA synthase activity"/>
    <property type="evidence" value="ECO:0007669"/>
    <property type="project" value="UniProtKB-EC"/>
</dbReference>
<dbReference type="Gene3D" id="6.20.240.10">
    <property type="match status" value="1"/>
</dbReference>
<dbReference type="FunFam" id="3.40.366.10:FF:000006">
    <property type="entry name" value="Fatty acid synthase beta subunit dehydratase"/>
    <property type="match status" value="1"/>
</dbReference>
<dbReference type="InterPro" id="IPR050830">
    <property type="entry name" value="Fungal_FAS"/>
</dbReference>
<feature type="domain" description="Fatty acid synthase subunit beta N-terminal" evidence="8">
    <location>
        <begin position="20"/>
        <end position="146"/>
    </location>
</feature>
<dbReference type="Gene3D" id="1.20.930.70">
    <property type="match status" value="1"/>
</dbReference>
<evidence type="ECO:0000259" key="9">
    <source>
        <dbReference type="Pfam" id="PF17951"/>
    </source>
</evidence>
<comment type="catalytic activity">
    <reaction evidence="4">
        <text>acetyl-CoA + n malonyl-CoA + 2n NADPH + 4n H(+) = a long-chain-acyl-CoA + n CoA + n CO2 + 2n NADP(+).</text>
        <dbReference type="EC" id="2.3.1.86"/>
    </reaction>
</comment>
<dbReference type="Gene3D" id="1.20.1050.120">
    <property type="match status" value="1"/>
</dbReference>
<gene>
    <name evidence="10" type="ORF">N7460_007552</name>
</gene>
<dbReference type="InterPro" id="IPR040883">
    <property type="entry name" value="FAS_meander"/>
</dbReference>
<dbReference type="GO" id="GO:0006633">
    <property type="term" value="P:fatty acid biosynthetic process"/>
    <property type="evidence" value="ECO:0007669"/>
    <property type="project" value="InterPro"/>
</dbReference>
<dbReference type="InterPro" id="IPR013565">
    <property type="entry name" value="Fas1/AflB-like_central"/>
</dbReference>
<dbReference type="GO" id="GO:0004312">
    <property type="term" value="F:fatty acid synthase activity"/>
    <property type="evidence" value="ECO:0007669"/>
    <property type="project" value="InterPro"/>
</dbReference>
<dbReference type="GO" id="GO:0019171">
    <property type="term" value="F:(3R)-hydroxyacyl-[acyl-carrier-protein] dehydratase activity"/>
    <property type="evidence" value="ECO:0007669"/>
    <property type="project" value="InterPro"/>
</dbReference>
<dbReference type="PANTHER" id="PTHR10982">
    <property type="entry name" value="MALONYL COA-ACYL CARRIER PROTEIN TRANSACYLASE"/>
    <property type="match status" value="1"/>
</dbReference>
<keyword evidence="2" id="KW-0808">Transferase</keyword>
<keyword evidence="11" id="KW-1185">Reference proteome</keyword>
<proteinExistence type="predicted"/>
<dbReference type="PRINTS" id="PR01483">
    <property type="entry name" value="FASYNTHASE"/>
</dbReference>
<evidence type="ECO:0000256" key="2">
    <source>
        <dbReference type="ARBA" id="ARBA00022679"/>
    </source>
</evidence>
<evidence type="ECO:0000259" key="7">
    <source>
        <dbReference type="Pfam" id="PF16073"/>
    </source>
</evidence>
<protein>
    <recommendedName>
        <fullName evidence="1">fatty-acyl-CoA synthase system</fullName>
        <ecNumber evidence="1">2.3.1.86</ecNumber>
    </recommendedName>
</protein>
<dbReference type="Gene3D" id="3.30.1120.100">
    <property type="match status" value="2"/>
</dbReference>
<evidence type="ECO:0000313" key="10">
    <source>
        <dbReference type="EMBL" id="KAJ6038835.1"/>
    </source>
</evidence>
<feature type="domain" description="Fatty acid synthase meander beta sheet" evidence="9">
    <location>
        <begin position="1078"/>
        <end position="1157"/>
    </location>
</feature>
<evidence type="ECO:0000256" key="4">
    <source>
        <dbReference type="ARBA" id="ARBA00048237"/>
    </source>
</evidence>
<dbReference type="InterPro" id="IPR041099">
    <property type="entry name" value="FAS1_N"/>
</dbReference>
<dbReference type="Pfam" id="PF13452">
    <property type="entry name" value="FAS1_DH_region"/>
    <property type="match status" value="1"/>
</dbReference>
<dbReference type="Pfam" id="PF16073">
    <property type="entry name" value="SAT"/>
    <property type="match status" value="1"/>
</dbReference>
<dbReference type="GO" id="GO:0005835">
    <property type="term" value="C:fatty acid synthase complex"/>
    <property type="evidence" value="ECO:0007669"/>
    <property type="project" value="InterPro"/>
</dbReference>
<dbReference type="SUPFAM" id="SSF54637">
    <property type="entry name" value="Thioesterase/thiol ester dehydrase-isomerase"/>
    <property type="match status" value="1"/>
</dbReference>
<evidence type="ECO:0000256" key="1">
    <source>
        <dbReference type="ARBA" id="ARBA00012878"/>
    </source>
</evidence>
<dbReference type="EC" id="2.3.1.86" evidence="1"/>
<dbReference type="Pfam" id="PF22235">
    <property type="entry name" value="FAS1_thioest_ins"/>
    <property type="match status" value="1"/>
</dbReference>
<name>A0AAD6IA83_PENCN</name>
<dbReference type="InterPro" id="IPR016035">
    <property type="entry name" value="Acyl_Trfase/lysoPLipase"/>
</dbReference>
<dbReference type="FunFam" id="1.20.1050.120:FF:000001">
    <property type="entry name" value="Fatty acid synthase beta subunit dehydratase"/>
    <property type="match status" value="1"/>
</dbReference>
<reference evidence="10" key="1">
    <citation type="journal article" date="2023" name="IMA Fungus">
        <title>Comparative genomic study of the Penicillium genus elucidates a diverse pangenome and 15 lateral gene transfer events.</title>
        <authorList>
            <person name="Petersen C."/>
            <person name="Sorensen T."/>
            <person name="Nielsen M.R."/>
            <person name="Sondergaard T.E."/>
            <person name="Sorensen J.L."/>
            <person name="Fitzpatrick D.A."/>
            <person name="Frisvad J.C."/>
            <person name="Nielsen K.L."/>
        </authorList>
    </citation>
    <scope>NUCLEOTIDE SEQUENCE</scope>
    <source>
        <strain evidence="10">IBT 15450</strain>
    </source>
</reference>
<dbReference type="InterPro" id="IPR029069">
    <property type="entry name" value="HotDog_dom_sf"/>
</dbReference>
<dbReference type="Proteomes" id="UP001219568">
    <property type="component" value="Unassembled WGS sequence"/>
</dbReference>
<dbReference type="InterPro" id="IPR003965">
    <property type="entry name" value="Fatty_acid_synthase"/>
</dbReference>
<keyword evidence="3" id="KW-0511">Multifunctional enzyme</keyword>
<evidence type="ECO:0000259" key="8">
    <source>
        <dbReference type="Pfam" id="PF17828"/>
    </source>
</evidence>
<dbReference type="SUPFAM" id="SSF52151">
    <property type="entry name" value="FabD/lysophospholipase-like"/>
    <property type="match status" value="1"/>
</dbReference>
<evidence type="ECO:0000259" key="5">
    <source>
        <dbReference type="Pfam" id="PF08354"/>
    </source>
</evidence>
<feature type="domain" description="FAS1-like dehydratase" evidence="6">
    <location>
        <begin position="1168"/>
        <end position="1249"/>
    </location>
</feature>
<organism evidence="10 11">
    <name type="scientific">Penicillium canescens</name>
    <dbReference type="NCBI Taxonomy" id="5083"/>
    <lineage>
        <taxon>Eukaryota</taxon>
        <taxon>Fungi</taxon>
        <taxon>Dikarya</taxon>
        <taxon>Ascomycota</taxon>
        <taxon>Pezizomycotina</taxon>
        <taxon>Eurotiomycetes</taxon>
        <taxon>Eurotiomycetidae</taxon>
        <taxon>Eurotiales</taxon>
        <taxon>Aspergillaceae</taxon>
        <taxon>Penicillium</taxon>
    </lineage>
</organism>
<dbReference type="PANTHER" id="PTHR10982:SF21">
    <property type="entry name" value="FATTY ACID SYNTHASE SUBUNIT BETA"/>
    <property type="match status" value="1"/>
</dbReference>